<protein>
    <submittedName>
        <fullName evidence="2">Uncharacterized protein</fullName>
    </submittedName>
</protein>
<feature type="region of interest" description="Disordered" evidence="1">
    <location>
        <begin position="99"/>
        <end position="126"/>
    </location>
</feature>
<sequence length="126" mass="13175">MDRSAPPPDAARGGARRGDAPRPHSARRSRVSQKPRSSAWRLRADAVPESLFRDVRPSLARPMGCRHRIRGELPVGGKRPPRGLEFPLLPLCACGAGHPGSAAGGDSVAAAGPRQGRAGPHPAAAF</sequence>
<comment type="caution">
    <text evidence="2">The sequence shown here is derived from an EMBL/GenBank/DDBJ whole genome shotgun (WGS) entry which is preliminary data.</text>
</comment>
<feature type="compositionally biased region" description="Low complexity" evidence="1">
    <location>
        <begin position="100"/>
        <end position="126"/>
    </location>
</feature>
<dbReference type="AlphaFoldDB" id="A0AB34HDU3"/>
<dbReference type="EMBL" id="JAIQCJ010001364">
    <property type="protein sequence ID" value="KAJ8790208.1"/>
    <property type="molecule type" value="Genomic_DNA"/>
</dbReference>
<evidence type="ECO:0000313" key="3">
    <source>
        <dbReference type="Proteomes" id="UP001159641"/>
    </source>
</evidence>
<evidence type="ECO:0000313" key="2">
    <source>
        <dbReference type="EMBL" id="KAJ8790208.1"/>
    </source>
</evidence>
<feature type="compositionally biased region" description="Basic residues" evidence="1">
    <location>
        <begin position="24"/>
        <end position="33"/>
    </location>
</feature>
<evidence type="ECO:0000256" key="1">
    <source>
        <dbReference type="SAM" id="MobiDB-lite"/>
    </source>
</evidence>
<gene>
    <name evidence="2" type="ORF">J1605_004675</name>
</gene>
<proteinExistence type="predicted"/>
<dbReference type="Proteomes" id="UP001159641">
    <property type="component" value="Unassembled WGS sequence"/>
</dbReference>
<name>A0AB34HDU3_ESCRO</name>
<feature type="region of interest" description="Disordered" evidence="1">
    <location>
        <begin position="1"/>
        <end position="47"/>
    </location>
</feature>
<accession>A0AB34HDU3</accession>
<organism evidence="2 3">
    <name type="scientific">Eschrichtius robustus</name>
    <name type="common">California gray whale</name>
    <name type="synonym">Eschrichtius gibbosus</name>
    <dbReference type="NCBI Taxonomy" id="9764"/>
    <lineage>
        <taxon>Eukaryota</taxon>
        <taxon>Metazoa</taxon>
        <taxon>Chordata</taxon>
        <taxon>Craniata</taxon>
        <taxon>Vertebrata</taxon>
        <taxon>Euteleostomi</taxon>
        <taxon>Mammalia</taxon>
        <taxon>Eutheria</taxon>
        <taxon>Laurasiatheria</taxon>
        <taxon>Artiodactyla</taxon>
        <taxon>Whippomorpha</taxon>
        <taxon>Cetacea</taxon>
        <taxon>Mysticeti</taxon>
        <taxon>Eschrichtiidae</taxon>
        <taxon>Eschrichtius</taxon>
    </lineage>
</organism>
<reference evidence="2 3" key="1">
    <citation type="submission" date="2022-11" db="EMBL/GenBank/DDBJ databases">
        <title>Whole genome sequence of Eschrichtius robustus ER-17-0199.</title>
        <authorList>
            <person name="Bruniche-Olsen A."/>
            <person name="Black A.N."/>
            <person name="Fields C.J."/>
            <person name="Walden K."/>
            <person name="Dewoody J.A."/>
        </authorList>
    </citation>
    <scope>NUCLEOTIDE SEQUENCE [LARGE SCALE GENOMIC DNA]</scope>
    <source>
        <strain evidence="2">ER-17-0199</strain>
        <tissue evidence="2">Blubber</tissue>
    </source>
</reference>
<keyword evidence="3" id="KW-1185">Reference proteome</keyword>